<protein>
    <submittedName>
        <fullName evidence="1">Uncharacterized protein</fullName>
    </submittedName>
</protein>
<gene>
    <name evidence="1" type="ORF">A6M23_15955</name>
</gene>
<accession>A0A1C2HZD8</accession>
<keyword evidence="2" id="KW-1185">Reference proteome</keyword>
<reference evidence="1" key="1">
    <citation type="journal article" date="2016" name="Int. J. Mol. Sci.">
        <title>Comparative genomics of the extreme acidophile Acidithiobacillus thiooxidans reveals intraspecific divergence and niche adaptation.</title>
        <authorList>
            <person name="Zhang X."/>
            <person name="Feng X."/>
            <person name="Tao J."/>
            <person name="Ma L."/>
            <person name="Xiao Y."/>
            <person name="Liang Y."/>
            <person name="Liu X."/>
            <person name="Yin H."/>
        </authorList>
    </citation>
    <scope>NUCLEOTIDE SEQUENCE [LARGE SCALE GENOMIC DNA]</scope>
    <source>
        <strain evidence="1">DXS-W</strain>
    </source>
</reference>
<dbReference type="AlphaFoldDB" id="A0A1C2HZD8"/>
<sequence>MNKVVRRKCNRRTGWTDGLTEKETSVPGARLMQMLLTKANEQGLQLRELATKLGVTAGYLHQLRTGRKPMTGISSQIIENMKIFLGVPRISVLLASGIVKIEDCYPEPDILSIYLRQGVDFIRHDPVWGPLVPAHLENPEEDMLMFIIKLYEEATGRKILPQRNEEAWPLRLTDLLALTA</sequence>
<comment type="caution">
    <text evidence="1">The sequence shown here is derived from an EMBL/GenBank/DDBJ whole genome shotgun (WGS) entry which is preliminary data.</text>
</comment>
<dbReference type="Proteomes" id="UP000095008">
    <property type="component" value="Unassembled WGS sequence"/>
</dbReference>
<dbReference type="GeneID" id="60695321"/>
<name>A0A1C2HZD8_ACITH</name>
<evidence type="ECO:0000313" key="2">
    <source>
        <dbReference type="Proteomes" id="UP000095008"/>
    </source>
</evidence>
<evidence type="ECO:0000313" key="1">
    <source>
        <dbReference type="EMBL" id="OCX69128.1"/>
    </source>
</evidence>
<proteinExistence type="predicted"/>
<dbReference type="RefSeq" id="WP_065975079.1">
    <property type="nucleotide sequence ID" value="NZ_JAAOMO010000042.1"/>
</dbReference>
<dbReference type="OrthoDB" id="9153345at2"/>
<organism evidence="1 2">
    <name type="scientific">Acidithiobacillus thiooxidans</name>
    <name type="common">Thiobacillus thiooxidans</name>
    <dbReference type="NCBI Taxonomy" id="930"/>
    <lineage>
        <taxon>Bacteria</taxon>
        <taxon>Pseudomonadati</taxon>
        <taxon>Pseudomonadota</taxon>
        <taxon>Acidithiobacillia</taxon>
        <taxon>Acidithiobacillales</taxon>
        <taxon>Acidithiobacillaceae</taxon>
        <taxon>Acidithiobacillus</taxon>
    </lineage>
</organism>
<dbReference type="EMBL" id="LWRY01000232">
    <property type="protein sequence ID" value="OCX69128.1"/>
    <property type="molecule type" value="Genomic_DNA"/>
</dbReference>